<evidence type="ECO:0000313" key="1">
    <source>
        <dbReference type="EMBL" id="MDT0675413.1"/>
    </source>
</evidence>
<protein>
    <submittedName>
        <fullName evidence="1">Uncharacterized protein</fullName>
    </submittedName>
</protein>
<accession>A0ABU3D1K5</accession>
<name>A0ABU3D1K5_9FLAO</name>
<dbReference type="EMBL" id="JAVRHK010000002">
    <property type="protein sequence ID" value="MDT0675413.1"/>
    <property type="molecule type" value="Genomic_DNA"/>
</dbReference>
<dbReference type="Proteomes" id="UP001262582">
    <property type="component" value="Unassembled WGS sequence"/>
</dbReference>
<proteinExistence type="predicted"/>
<comment type="caution">
    <text evidence="1">The sequence shown here is derived from an EMBL/GenBank/DDBJ whole genome shotgun (WGS) entry which is preliminary data.</text>
</comment>
<dbReference type="RefSeq" id="WP_311501887.1">
    <property type="nucleotide sequence ID" value="NZ_JAVRHK010000002.1"/>
</dbReference>
<evidence type="ECO:0000313" key="2">
    <source>
        <dbReference type="Proteomes" id="UP001262582"/>
    </source>
</evidence>
<gene>
    <name evidence="1" type="ORF">RM539_02300</name>
</gene>
<keyword evidence="2" id="KW-1185">Reference proteome</keyword>
<reference evidence="1 2" key="1">
    <citation type="submission" date="2023-09" db="EMBL/GenBank/DDBJ databases">
        <authorList>
            <person name="Rey-Velasco X."/>
        </authorList>
    </citation>
    <scope>NUCLEOTIDE SEQUENCE [LARGE SCALE GENOMIC DNA]</scope>
    <source>
        <strain evidence="1 2">F117</strain>
    </source>
</reference>
<organism evidence="1 2">
    <name type="scientific">Autumnicola musiva</name>
    <dbReference type="NCBI Taxonomy" id="3075589"/>
    <lineage>
        <taxon>Bacteria</taxon>
        <taxon>Pseudomonadati</taxon>
        <taxon>Bacteroidota</taxon>
        <taxon>Flavobacteriia</taxon>
        <taxon>Flavobacteriales</taxon>
        <taxon>Flavobacteriaceae</taxon>
        <taxon>Autumnicola</taxon>
    </lineage>
</organism>
<sequence>MTFKTLLINHILLPLQNKEGVSCFYIAKKIRINNLHVIHTEFCELLPEERERIKLGHFEHIEKALIAGQEKFKYVRLCKHCCKF</sequence>